<dbReference type="InterPro" id="IPR002577">
    <property type="entry name" value="HTH_HxlR"/>
</dbReference>
<dbReference type="Gene3D" id="1.10.10.10">
    <property type="entry name" value="Winged helix-like DNA-binding domain superfamily/Winged helix DNA-binding domain"/>
    <property type="match status" value="1"/>
</dbReference>
<evidence type="ECO:0000259" key="4">
    <source>
        <dbReference type="PROSITE" id="PS51118"/>
    </source>
</evidence>
<dbReference type="PROSITE" id="PS51118">
    <property type="entry name" value="HTH_HXLR"/>
    <property type="match status" value="1"/>
</dbReference>
<dbReference type="InterPro" id="IPR036388">
    <property type="entry name" value="WH-like_DNA-bd_sf"/>
</dbReference>
<dbReference type="Pfam" id="PF01638">
    <property type="entry name" value="HxlR"/>
    <property type="match status" value="1"/>
</dbReference>
<evidence type="ECO:0000313" key="6">
    <source>
        <dbReference type="Proteomes" id="UP000446768"/>
    </source>
</evidence>
<dbReference type="AlphaFoldDB" id="A0A7X2IN50"/>
<dbReference type="Proteomes" id="UP000446768">
    <property type="component" value="Unassembled WGS sequence"/>
</dbReference>
<dbReference type="InterPro" id="IPR036390">
    <property type="entry name" value="WH_DNA-bd_sf"/>
</dbReference>
<sequence length="165" mass="18476">MKHTDFGRMPCPIARSLGKVGEWWSILILRDAFYGLTRFDEFEKSLKIAPNMLTRRLAGLVEGGLMEKRQYSTRPPRYEYVLTKAGRDFKPVLLAFIAWGNEHLAPEGASLLVVSRETGKPADQVLVDARTGLAINDEDYMFAAGPAANEGMKMRLADMGRRGVQ</sequence>
<proteinExistence type="predicted"/>
<organism evidence="5 6">
    <name type="scientific">Pseudoduganella rivuli</name>
    <dbReference type="NCBI Taxonomy" id="2666085"/>
    <lineage>
        <taxon>Bacteria</taxon>
        <taxon>Pseudomonadati</taxon>
        <taxon>Pseudomonadota</taxon>
        <taxon>Betaproteobacteria</taxon>
        <taxon>Burkholderiales</taxon>
        <taxon>Oxalobacteraceae</taxon>
        <taxon>Telluria group</taxon>
        <taxon>Pseudoduganella</taxon>
    </lineage>
</organism>
<gene>
    <name evidence="5" type="ORF">GJ700_14620</name>
</gene>
<accession>A0A7X2IN50</accession>
<dbReference type="GO" id="GO:0003677">
    <property type="term" value="F:DNA binding"/>
    <property type="evidence" value="ECO:0007669"/>
    <property type="project" value="UniProtKB-KW"/>
</dbReference>
<evidence type="ECO:0000256" key="1">
    <source>
        <dbReference type="ARBA" id="ARBA00023015"/>
    </source>
</evidence>
<keyword evidence="3" id="KW-0804">Transcription</keyword>
<evidence type="ECO:0000313" key="5">
    <source>
        <dbReference type="EMBL" id="MRV72940.1"/>
    </source>
</evidence>
<dbReference type="SUPFAM" id="SSF46785">
    <property type="entry name" value="Winged helix' DNA-binding domain"/>
    <property type="match status" value="1"/>
</dbReference>
<feature type="domain" description="HTH hxlR-type" evidence="4">
    <location>
        <begin position="11"/>
        <end position="108"/>
    </location>
</feature>
<dbReference type="PANTHER" id="PTHR33204">
    <property type="entry name" value="TRANSCRIPTIONAL REGULATOR, MARR FAMILY"/>
    <property type="match status" value="1"/>
</dbReference>
<reference evidence="5 6" key="1">
    <citation type="submission" date="2019-11" db="EMBL/GenBank/DDBJ databases">
        <title>Novel species isolated from a subtropical stream in China.</title>
        <authorList>
            <person name="Lu H."/>
        </authorList>
    </citation>
    <scope>NUCLEOTIDE SEQUENCE [LARGE SCALE GENOMIC DNA]</scope>
    <source>
        <strain evidence="5 6">FT92W</strain>
    </source>
</reference>
<name>A0A7X2IN50_9BURK</name>
<keyword evidence="1" id="KW-0805">Transcription regulation</keyword>
<keyword evidence="6" id="KW-1185">Reference proteome</keyword>
<evidence type="ECO:0000256" key="2">
    <source>
        <dbReference type="ARBA" id="ARBA00023125"/>
    </source>
</evidence>
<dbReference type="PANTHER" id="PTHR33204:SF17">
    <property type="entry name" value="TRANSCRIPTIONAL REGULATORY PROTEIN"/>
    <property type="match status" value="1"/>
</dbReference>
<dbReference type="EMBL" id="WKJJ01000008">
    <property type="protein sequence ID" value="MRV72940.1"/>
    <property type="molecule type" value="Genomic_DNA"/>
</dbReference>
<evidence type="ECO:0000256" key="3">
    <source>
        <dbReference type="ARBA" id="ARBA00023163"/>
    </source>
</evidence>
<dbReference type="RefSeq" id="WP_154375014.1">
    <property type="nucleotide sequence ID" value="NZ_WKJJ01000008.1"/>
</dbReference>
<keyword evidence="2" id="KW-0238">DNA-binding</keyword>
<comment type="caution">
    <text evidence="5">The sequence shown here is derived from an EMBL/GenBank/DDBJ whole genome shotgun (WGS) entry which is preliminary data.</text>
</comment>
<protein>
    <submittedName>
        <fullName evidence="5">Transcriptional regulator</fullName>
    </submittedName>
</protein>